<evidence type="ECO:0000256" key="1">
    <source>
        <dbReference type="SAM" id="MobiDB-lite"/>
    </source>
</evidence>
<evidence type="ECO:0000313" key="2">
    <source>
        <dbReference type="EMBL" id="JAE36949.1"/>
    </source>
</evidence>
<organism evidence="2">
    <name type="scientific">Arundo donax</name>
    <name type="common">Giant reed</name>
    <name type="synonym">Donax arundinaceus</name>
    <dbReference type="NCBI Taxonomy" id="35708"/>
    <lineage>
        <taxon>Eukaryota</taxon>
        <taxon>Viridiplantae</taxon>
        <taxon>Streptophyta</taxon>
        <taxon>Embryophyta</taxon>
        <taxon>Tracheophyta</taxon>
        <taxon>Spermatophyta</taxon>
        <taxon>Magnoliopsida</taxon>
        <taxon>Liliopsida</taxon>
        <taxon>Poales</taxon>
        <taxon>Poaceae</taxon>
        <taxon>PACMAD clade</taxon>
        <taxon>Arundinoideae</taxon>
        <taxon>Arundineae</taxon>
        <taxon>Arundo</taxon>
    </lineage>
</organism>
<accession>A0A0A9HM80</accession>
<sequence>MYPAALDLSRAWRQAWPPPPMASRSPPSLDPAASRSPTPLPPVHGLEHGGMQPAVEAQLLQSCVLLLQICHHGNHLIQCCVLNSY</sequence>
<name>A0A0A9HM80_ARUDO</name>
<dbReference type="AlphaFoldDB" id="A0A0A9HM80"/>
<proteinExistence type="predicted"/>
<protein>
    <submittedName>
        <fullName evidence="2">Uncharacterized protein</fullName>
    </submittedName>
</protein>
<dbReference type="EMBL" id="GBRH01160947">
    <property type="protein sequence ID" value="JAE36949.1"/>
    <property type="molecule type" value="Transcribed_RNA"/>
</dbReference>
<reference evidence="2" key="2">
    <citation type="journal article" date="2015" name="Data Brief">
        <title>Shoot transcriptome of the giant reed, Arundo donax.</title>
        <authorList>
            <person name="Barrero R.A."/>
            <person name="Guerrero F.D."/>
            <person name="Moolhuijzen P."/>
            <person name="Goolsby J.A."/>
            <person name="Tidwell J."/>
            <person name="Bellgard S.E."/>
            <person name="Bellgard M.I."/>
        </authorList>
    </citation>
    <scope>NUCLEOTIDE SEQUENCE</scope>
    <source>
        <tissue evidence="2">Shoot tissue taken approximately 20 cm above the soil surface</tissue>
    </source>
</reference>
<feature type="region of interest" description="Disordered" evidence="1">
    <location>
        <begin position="15"/>
        <end position="48"/>
    </location>
</feature>
<reference evidence="2" key="1">
    <citation type="submission" date="2014-09" db="EMBL/GenBank/DDBJ databases">
        <authorList>
            <person name="Magalhaes I.L.F."/>
            <person name="Oliveira U."/>
            <person name="Santos F.R."/>
            <person name="Vidigal T.H.D.A."/>
            <person name="Brescovit A.D."/>
            <person name="Santos A.J."/>
        </authorList>
    </citation>
    <scope>NUCLEOTIDE SEQUENCE</scope>
    <source>
        <tissue evidence="2">Shoot tissue taken approximately 20 cm above the soil surface</tissue>
    </source>
</reference>